<protein>
    <submittedName>
        <fullName evidence="2">Uncharacterized protein</fullName>
    </submittedName>
</protein>
<name>A0A6C0CKX3_9ZZZZ</name>
<reference evidence="2" key="1">
    <citation type="journal article" date="2020" name="Nature">
        <title>Giant virus diversity and host interactions through global metagenomics.</title>
        <authorList>
            <person name="Schulz F."/>
            <person name="Roux S."/>
            <person name="Paez-Espino D."/>
            <person name="Jungbluth S."/>
            <person name="Walsh D.A."/>
            <person name="Denef V.J."/>
            <person name="McMahon K.D."/>
            <person name="Konstantinidis K.T."/>
            <person name="Eloe-Fadrosh E.A."/>
            <person name="Kyrpides N.C."/>
            <person name="Woyke T."/>
        </authorList>
    </citation>
    <scope>NUCLEOTIDE SEQUENCE</scope>
    <source>
        <strain evidence="2">GVMAG-M-3300021185-45</strain>
    </source>
</reference>
<feature type="transmembrane region" description="Helical" evidence="1">
    <location>
        <begin position="51"/>
        <end position="70"/>
    </location>
</feature>
<accession>A0A6C0CKX3</accession>
<feature type="transmembrane region" description="Helical" evidence="1">
    <location>
        <begin position="20"/>
        <end position="39"/>
    </location>
</feature>
<dbReference type="AlphaFoldDB" id="A0A6C0CKX3"/>
<feature type="transmembrane region" description="Helical" evidence="1">
    <location>
        <begin position="99"/>
        <end position="116"/>
    </location>
</feature>
<keyword evidence="1" id="KW-1133">Transmembrane helix</keyword>
<proteinExistence type="predicted"/>
<evidence type="ECO:0000313" key="2">
    <source>
        <dbReference type="EMBL" id="QHT04550.1"/>
    </source>
</evidence>
<organism evidence="2">
    <name type="scientific">viral metagenome</name>
    <dbReference type="NCBI Taxonomy" id="1070528"/>
    <lineage>
        <taxon>unclassified sequences</taxon>
        <taxon>metagenomes</taxon>
        <taxon>organismal metagenomes</taxon>
    </lineage>
</organism>
<sequence length="212" mass="24686">MFQFLEKIQENNTNFFVERLSAIFIFTLIISGNYIGELFPCKIQRILTNNMIIKHFFGFITLFFFGVLAVPELNNVRGLMSSVILYLIFLINANTNYKIWIGVVILYAFLYLINIIKKGYIEKIETESKENAILPTLLKDKQMIKLITIFEWIAIVLIIVSTIFGFVIYVGEKKIEYGKKFNWFTFLSGKPNCRHQSPDLTYKEVITAAFSK</sequence>
<feature type="transmembrane region" description="Helical" evidence="1">
    <location>
        <begin position="149"/>
        <end position="170"/>
    </location>
</feature>
<evidence type="ECO:0000256" key="1">
    <source>
        <dbReference type="SAM" id="Phobius"/>
    </source>
</evidence>
<feature type="transmembrane region" description="Helical" evidence="1">
    <location>
        <begin position="76"/>
        <end position="92"/>
    </location>
</feature>
<keyword evidence="1" id="KW-0812">Transmembrane</keyword>
<keyword evidence="1" id="KW-0472">Membrane</keyword>
<dbReference type="EMBL" id="MN739434">
    <property type="protein sequence ID" value="QHT04550.1"/>
    <property type="molecule type" value="Genomic_DNA"/>
</dbReference>